<dbReference type="EMBL" id="VJZD01000005">
    <property type="protein sequence ID" value="MPY30227.1"/>
    <property type="molecule type" value="Genomic_DNA"/>
</dbReference>
<dbReference type="AlphaFoldDB" id="A0A5N8V4Z7"/>
<dbReference type="Gene3D" id="1.10.10.10">
    <property type="entry name" value="Winged helix-like DNA-binding domain superfamily/Winged helix DNA-binding domain"/>
    <property type="match status" value="1"/>
</dbReference>
<keyword evidence="2" id="KW-1185">Reference proteome</keyword>
<sequence>MLGPLRAWRGSAGVKLGPPKQQALPAPLPAHAGQPVPLPVIVDALWHEDPPATAVNVIHRHVAALRRLLEPDLRCGIAHRQIQESSLEADALVHIADAHRAAGRTDSSARALRQAVVILEGIGHPDADGDRGRLTGHG</sequence>
<dbReference type="InterPro" id="IPR051677">
    <property type="entry name" value="AfsR-DnrI-RedD_regulator"/>
</dbReference>
<comment type="caution">
    <text evidence="1">The sequence shown here is derived from an EMBL/GenBank/DDBJ whole genome shotgun (WGS) entry which is preliminary data.</text>
</comment>
<dbReference type="InterPro" id="IPR016032">
    <property type="entry name" value="Sig_transdc_resp-reg_C-effctor"/>
</dbReference>
<evidence type="ECO:0000313" key="2">
    <source>
        <dbReference type="Proteomes" id="UP000325849"/>
    </source>
</evidence>
<dbReference type="GO" id="GO:0003677">
    <property type="term" value="F:DNA binding"/>
    <property type="evidence" value="ECO:0007669"/>
    <property type="project" value="InterPro"/>
</dbReference>
<protein>
    <recommendedName>
        <fullName evidence="3">Bacterial transcriptional activator domain-containing protein</fullName>
    </recommendedName>
</protein>
<proteinExistence type="predicted"/>
<reference evidence="1 2" key="1">
    <citation type="submission" date="2019-07" db="EMBL/GenBank/DDBJ databases">
        <title>New species of Amycolatopsis and Streptomyces.</title>
        <authorList>
            <person name="Duangmal K."/>
            <person name="Teo W.F.A."/>
            <person name="Lipun K."/>
        </authorList>
    </citation>
    <scope>NUCLEOTIDE SEQUENCE [LARGE SCALE GENOMIC DNA]</scope>
    <source>
        <strain evidence="1 2">NBRC 109810</strain>
    </source>
</reference>
<evidence type="ECO:0008006" key="3">
    <source>
        <dbReference type="Google" id="ProtNLM"/>
    </source>
</evidence>
<evidence type="ECO:0000313" key="1">
    <source>
        <dbReference type="EMBL" id="MPY30227.1"/>
    </source>
</evidence>
<organism evidence="1 2">
    <name type="scientific">Streptomyces adustus</name>
    <dbReference type="NCBI Taxonomy" id="1609272"/>
    <lineage>
        <taxon>Bacteria</taxon>
        <taxon>Bacillati</taxon>
        <taxon>Actinomycetota</taxon>
        <taxon>Actinomycetes</taxon>
        <taxon>Kitasatosporales</taxon>
        <taxon>Streptomycetaceae</taxon>
        <taxon>Streptomyces</taxon>
    </lineage>
</organism>
<name>A0A5N8V4Z7_9ACTN</name>
<gene>
    <name evidence="1" type="ORF">FNH09_02535</name>
</gene>
<dbReference type="InterPro" id="IPR036388">
    <property type="entry name" value="WH-like_DNA-bd_sf"/>
</dbReference>
<dbReference type="GO" id="GO:0006355">
    <property type="term" value="P:regulation of DNA-templated transcription"/>
    <property type="evidence" value="ECO:0007669"/>
    <property type="project" value="InterPro"/>
</dbReference>
<dbReference type="Proteomes" id="UP000325849">
    <property type="component" value="Unassembled WGS sequence"/>
</dbReference>
<dbReference type="SUPFAM" id="SSF46894">
    <property type="entry name" value="C-terminal effector domain of the bipartite response regulators"/>
    <property type="match status" value="1"/>
</dbReference>
<dbReference type="PANTHER" id="PTHR35807">
    <property type="entry name" value="TRANSCRIPTIONAL REGULATOR REDD-RELATED"/>
    <property type="match status" value="1"/>
</dbReference>
<accession>A0A5N8V4Z7</accession>
<dbReference type="PANTHER" id="PTHR35807:SF1">
    <property type="entry name" value="TRANSCRIPTIONAL REGULATOR REDD"/>
    <property type="match status" value="1"/>
</dbReference>